<dbReference type="PANTHER" id="PTHR24198">
    <property type="entry name" value="ANKYRIN REPEAT AND PROTEIN KINASE DOMAIN-CONTAINING PROTEIN"/>
    <property type="match status" value="1"/>
</dbReference>
<dbReference type="Pfam" id="PF12796">
    <property type="entry name" value="Ank_2"/>
    <property type="match status" value="1"/>
</dbReference>
<dbReference type="AlphaFoldDB" id="A0AAN6F3X8"/>
<evidence type="ECO:0000256" key="1">
    <source>
        <dbReference type="ARBA" id="ARBA00022737"/>
    </source>
</evidence>
<evidence type="ECO:0000313" key="6">
    <source>
        <dbReference type="Proteomes" id="UP001168146"/>
    </source>
</evidence>
<feature type="repeat" description="ANK" evidence="3">
    <location>
        <begin position="59"/>
        <end position="83"/>
    </location>
</feature>
<evidence type="ECO:0000256" key="2">
    <source>
        <dbReference type="ARBA" id="ARBA00023043"/>
    </source>
</evidence>
<dbReference type="Pfam" id="PF00023">
    <property type="entry name" value="Ank"/>
    <property type="match status" value="1"/>
</dbReference>
<comment type="caution">
    <text evidence="5">The sequence shown here is derived from an EMBL/GenBank/DDBJ whole genome shotgun (WGS) entry which is preliminary data.</text>
</comment>
<dbReference type="PANTHER" id="PTHR24198:SF165">
    <property type="entry name" value="ANKYRIN REPEAT-CONTAINING PROTEIN-RELATED"/>
    <property type="match status" value="1"/>
</dbReference>
<accession>A0AAN6F3X8</accession>
<name>A0AAN6F3X8_9PEZI</name>
<dbReference type="Gene3D" id="1.25.40.20">
    <property type="entry name" value="Ankyrin repeat-containing domain"/>
    <property type="match status" value="1"/>
</dbReference>
<feature type="compositionally biased region" description="Low complexity" evidence="4">
    <location>
        <begin position="549"/>
        <end position="571"/>
    </location>
</feature>
<keyword evidence="2 3" id="KW-0040">ANK repeat</keyword>
<dbReference type="InterPro" id="IPR036770">
    <property type="entry name" value="Ankyrin_rpt-contain_sf"/>
</dbReference>
<organism evidence="5 6">
    <name type="scientific">Friedmanniomyces endolithicus</name>
    <dbReference type="NCBI Taxonomy" id="329885"/>
    <lineage>
        <taxon>Eukaryota</taxon>
        <taxon>Fungi</taxon>
        <taxon>Dikarya</taxon>
        <taxon>Ascomycota</taxon>
        <taxon>Pezizomycotina</taxon>
        <taxon>Dothideomycetes</taxon>
        <taxon>Dothideomycetidae</taxon>
        <taxon>Mycosphaerellales</taxon>
        <taxon>Teratosphaeriaceae</taxon>
        <taxon>Friedmanniomyces</taxon>
    </lineage>
</organism>
<dbReference type="PROSITE" id="PS50088">
    <property type="entry name" value="ANK_REPEAT"/>
    <property type="match status" value="2"/>
</dbReference>
<dbReference type="EMBL" id="JASUXU010000183">
    <property type="protein sequence ID" value="KAK0302528.1"/>
    <property type="molecule type" value="Genomic_DNA"/>
</dbReference>
<dbReference type="InterPro" id="IPR002110">
    <property type="entry name" value="Ankyrin_rpt"/>
</dbReference>
<gene>
    <name evidence="5" type="ORF">LTR82_017842</name>
</gene>
<feature type="repeat" description="ANK" evidence="3">
    <location>
        <begin position="127"/>
        <end position="159"/>
    </location>
</feature>
<feature type="region of interest" description="Disordered" evidence="4">
    <location>
        <begin position="546"/>
        <end position="600"/>
    </location>
</feature>
<evidence type="ECO:0000256" key="4">
    <source>
        <dbReference type="SAM" id="MobiDB-lite"/>
    </source>
</evidence>
<reference evidence="5" key="1">
    <citation type="submission" date="2021-12" db="EMBL/GenBank/DDBJ databases">
        <title>Black yeast isolated from Biological Soil Crust.</title>
        <authorList>
            <person name="Kurbessoian T."/>
        </authorList>
    </citation>
    <scope>NUCLEOTIDE SEQUENCE</scope>
    <source>
        <strain evidence="5">CCFEE 5208</strain>
    </source>
</reference>
<evidence type="ECO:0000256" key="3">
    <source>
        <dbReference type="PROSITE-ProRule" id="PRU00023"/>
    </source>
</evidence>
<dbReference type="Proteomes" id="UP001168146">
    <property type="component" value="Unassembled WGS sequence"/>
</dbReference>
<evidence type="ECO:0000313" key="5">
    <source>
        <dbReference type="EMBL" id="KAK0302528.1"/>
    </source>
</evidence>
<dbReference type="SMART" id="SM00248">
    <property type="entry name" value="ANK"/>
    <property type="match status" value="5"/>
</dbReference>
<sequence length="600" mass="65783">MALSCRRLYYLLRKYLLQHNIRYSKGSALIWAAKRDQRNFARRLLRLGAEVDTRGKPRRNGTALHHAAAAGHFGMAELLLKNGGYAEVCGAHGFKPLLLALLARHEEIAILLFRKMGDPDSQIAGEAGYTSLHAACLRQLPKSARVFLKSGANVNVRTSKRNTPLHLALKREASDESNNSIRTCTLELAMLLLEFGSDRDTKAHVLGLQHPDPRVRGIFQEHGSSSPQRAAFISIGRCWSVQDSSNFDCFFSPVSATFSPSWNRQSANASEKDNLPTIVAENLFDDEVFPVLGFSRLWQEQEPSTSAWIPSKVKKIIETMLVDDSTEGEILSMGLPADPFPQLIGRRSPHPLESAAKLSWRVLGNAETQYVVDGKRNTSKESRPQPDVYYWALPSQIDPLVRRDLAGQIVASRRTDLPAAPNFSFEGKGASGRPDVAQRQAMNNGAYGARGMLGLQNYGNTSRVYDGNAYTVSAAYHPGTGTMQMYTTHPVPALAQPAGTEYYMTQLRAFAVTDSADSFRQGAAAYRNARAWTQEQRDQFIANANAAAGTSTRNRCSSTSNSTRTTSTGSSIGLPPQAISDTSADELAGPVTPIREEGFT</sequence>
<dbReference type="SUPFAM" id="SSF48403">
    <property type="entry name" value="Ankyrin repeat"/>
    <property type="match status" value="1"/>
</dbReference>
<keyword evidence="1" id="KW-0677">Repeat</keyword>
<proteinExistence type="predicted"/>
<protein>
    <submittedName>
        <fullName evidence="5">Uncharacterized protein</fullName>
    </submittedName>
</protein>
<dbReference type="PROSITE" id="PS50297">
    <property type="entry name" value="ANK_REP_REGION"/>
    <property type="match status" value="2"/>
</dbReference>